<name>A0A415E8H3_9FIRM</name>
<keyword evidence="2" id="KW-0805">Transcription regulation</keyword>
<accession>A0A415E8H3</accession>
<dbReference type="InterPro" id="IPR036390">
    <property type="entry name" value="WH_DNA-bd_sf"/>
</dbReference>
<comment type="caution">
    <text evidence="5">The sequence shown here is derived from an EMBL/GenBank/DDBJ whole genome shotgun (WGS) entry which is preliminary data.</text>
</comment>
<evidence type="ECO:0000313" key="6">
    <source>
        <dbReference type="Proteomes" id="UP000284841"/>
    </source>
</evidence>
<organism evidence="5 6">
    <name type="scientific">Emergencia timonensis</name>
    <dbReference type="NCBI Taxonomy" id="1776384"/>
    <lineage>
        <taxon>Bacteria</taxon>
        <taxon>Bacillati</taxon>
        <taxon>Bacillota</taxon>
        <taxon>Clostridia</taxon>
        <taxon>Peptostreptococcales</taxon>
        <taxon>Anaerovoracaceae</taxon>
        <taxon>Emergencia</taxon>
    </lineage>
</organism>
<dbReference type="InterPro" id="IPR005650">
    <property type="entry name" value="BlaI_family"/>
</dbReference>
<keyword evidence="6" id="KW-1185">Reference proteome</keyword>
<dbReference type="EMBL" id="QRMS01000001">
    <property type="protein sequence ID" value="RHJ90061.1"/>
    <property type="molecule type" value="Genomic_DNA"/>
</dbReference>
<dbReference type="Proteomes" id="UP000284841">
    <property type="component" value="Unassembled WGS sequence"/>
</dbReference>
<dbReference type="STRING" id="1776384.GCA_900086585_03456"/>
<proteinExistence type="inferred from homology"/>
<evidence type="ECO:0000256" key="4">
    <source>
        <dbReference type="ARBA" id="ARBA00023163"/>
    </source>
</evidence>
<evidence type="ECO:0000256" key="1">
    <source>
        <dbReference type="ARBA" id="ARBA00011046"/>
    </source>
</evidence>
<dbReference type="SUPFAM" id="SSF46785">
    <property type="entry name" value="Winged helix' DNA-binding domain"/>
    <property type="match status" value="1"/>
</dbReference>
<dbReference type="InterPro" id="IPR036388">
    <property type="entry name" value="WH-like_DNA-bd_sf"/>
</dbReference>
<evidence type="ECO:0000256" key="2">
    <source>
        <dbReference type="ARBA" id="ARBA00023015"/>
    </source>
</evidence>
<keyword evidence="3" id="KW-0238">DNA-binding</keyword>
<dbReference type="Gene3D" id="1.10.4040.10">
    <property type="entry name" value="Penicillinase repressor domain"/>
    <property type="match status" value="1"/>
</dbReference>
<reference evidence="5 6" key="1">
    <citation type="submission" date="2018-08" db="EMBL/GenBank/DDBJ databases">
        <title>A genome reference for cultivated species of the human gut microbiota.</title>
        <authorList>
            <person name="Zou Y."/>
            <person name="Xue W."/>
            <person name="Luo G."/>
        </authorList>
    </citation>
    <scope>NUCLEOTIDE SEQUENCE [LARGE SCALE GENOMIC DNA]</scope>
    <source>
        <strain evidence="5 6">AM07-24</strain>
    </source>
</reference>
<protein>
    <submittedName>
        <fullName evidence="5">BlaI/MecI/CopY family transcriptional regulator</fullName>
    </submittedName>
</protein>
<dbReference type="AlphaFoldDB" id="A0A415E8H3"/>
<comment type="similarity">
    <text evidence="1">Belongs to the BlaI transcriptional regulatory family.</text>
</comment>
<dbReference type="GO" id="GO:0045892">
    <property type="term" value="P:negative regulation of DNA-templated transcription"/>
    <property type="evidence" value="ECO:0007669"/>
    <property type="project" value="InterPro"/>
</dbReference>
<keyword evidence="4" id="KW-0804">Transcription</keyword>
<dbReference type="Gene3D" id="1.10.10.10">
    <property type="entry name" value="Winged helix-like DNA-binding domain superfamily/Winged helix DNA-binding domain"/>
    <property type="match status" value="1"/>
</dbReference>
<gene>
    <name evidence="5" type="ORF">DW099_05790</name>
</gene>
<dbReference type="GO" id="GO:0003677">
    <property type="term" value="F:DNA binding"/>
    <property type="evidence" value="ECO:0007669"/>
    <property type="project" value="UniProtKB-KW"/>
</dbReference>
<dbReference type="OrthoDB" id="9795583at2"/>
<dbReference type="PIRSF" id="PIRSF019455">
    <property type="entry name" value="CopR_AtkY"/>
    <property type="match status" value="1"/>
</dbReference>
<dbReference type="Pfam" id="PF03965">
    <property type="entry name" value="Penicillinase_R"/>
    <property type="match status" value="1"/>
</dbReference>
<sequence>MTVVTWNHRYNNCHMEVSLLNLKVNKISDAEAEIMRVVWEHPGPVTYSYIRTVLTQQKNWESPTVNTLVKRLVKKGALIQEKREVYYYTAVISEEEFTKAKTESFLQKVYGGSVKGLMSALITSGNLTSEDLAELHALWEEEGKNHE</sequence>
<evidence type="ECO:0000313" key="5">
    <source>
        <dbReference type="EMBL" id="RHJ90061.1"/>
    </source>
</evidence>
<evidence type="ECO:0000256" key="3">
    <source>
        <dbReference type="ARBA" id="ARBA00023125"/>
    </source>
</evidence>